<proteinExistence type="inferred from homology"/>
<dbReference type="OrthoDB" id="9802309at2"/>
<comment type="caution">
    <text evidence="8">The sequence shown here is derived from an EMBL/GenBank/DDBJ whole genome shotgun (WGS) entry which is preliminary data.</text>
</comment>
<evidence type="ECO:0000259" key="7">
    <source>
        <dbReference type="Pfam" id="PF16198"/>
    </source>
</evidence>
<keyword evidence="4 5" id="KW-0413">Isomerase</keyword>
<evidence type="ECO:0000313" key="9">
    <source>
        <dbReference type="Proteomes" id="UP000175744"/>
    </source>
</evidence>
<dbReference type="Proteomes" id="UP000175744">
    <property type="component" value="Unassembled WGS sequence"/>
</dbReference>
<evidence type="ECO:0000259" key="6">
    <source>
        <dbReference type="Pfam" id="PF01509"/>
    </source>
</evidence>
<dbReference type="RefSeq" id="WP_070109064.1">
    <property type="nucleotide sequence ID" value="NZ_LZFO01000001.1"/>
</dbReference>
<feature type="domain" description="tRNA pseudouridylate synthase B C-terminal" evidence="7">
    <location>
        <begin position="171"/>
        <end position="211"/>
    </location>
</feature>
<evidence type="ECO:0000256" key="5">
    <source>
        <dbReference type="HAMAP-Rule" id="MF_01080"/>
    </source>
</evidence>
<keyword evidence="3 5" id="KW-0819">tRNA processing</keyword>
<dbReference type="GO" id="GO:0160148">
    <property type="term" value="F:tRNA pseudouridine(55) synthase activity"/>
    <property type="evidence" value="ECO:0007669"/>
    <property type="project" value="UniProtKB-EC"/>
</dbReference>
<dbReference type="Pfam" id="PF01509">
    <property type="entry name" value="TruB_N"/>
    <property type="match status" value="1"/>
</dbReference>
<evidence type="ECO:0000256" key="1">
    <source>
        <dbReference type="ARBA" id="ARBA00000385"/>
    </source>
</evidence>
<dbReference type="NCBIfam" id="TIGR00431">
    <property type="entry name" value="TruB"/>
    <property type="match status" value="1"/>
</dbReference>
<organism evidence="8 9">
    <name type="scientific">Clostridium acetireducens DSM 10703</name>
    <dbReference type="NCBI Taxonomy" id="1121290"/>
    <lineage>
        <taxon>Bacteria</taxon>
        <taxon>Bacillati</taxon>
        <taxon>Bacillota</taxon>
        <taxon>Clostridia</taxon>
        <taxon>Eubacteriales</taxon>
        <taxon>Clostridiaceae</taxon>
        <taxon>Clostridium</taxon>
    </lineage>
</organism>
<dbReference type="FunFam" id="3.30.2350.10:FF:000011">
    <property type="entry name" value="tRNA pseudouridine synthase B"/>
    <property type="match status" value="1"/>
</dbReference>
<comment type="function">
    <text evidence="5">Responsible for synthesis of pseudouridine from uracil-55 in the psi GC loop of transfer RNAs.</text>
</comment>
<dbReference type="InterPro" id="IPR014780">
    <property type="entry name" value="tRNA_psdUridine_synth_TruB"/>
</dbReference>
<dbReference type="InterPro" id="IPR020103">
    <property type="entry name" value="PsdUridine_synth_cat_dom_sf"/>
</dbReference>
<keyword evidence="9" id="KW-1185">Reference proteome</keyword>
<dbReference type="InterPro" id="IPR032819">
    <property type="entry name" value="TruB_C"/>
</dbReference>
<dbReference type="PATRIC" id="fig|1121290.3.peg.80"/>
<dbReference type="CDD" id="cd02573">
    <property type="entry name" value="PseudoU_synth_EcTruB"/>
    <property type="match status" value="1"/>
</dbReference>
<evidence type="ECO:0000256" key="2">
    <source>
        <dbReference type="ARBA" id="ARBA00005642"/>
    </source>
</evidence>
<evidence type="ECO:0000313" key="8">
    <source>
        <dbReference type="EMBL" id="OFI07732.1"/>
    </source>
</evidence>
<comment type="catalytic activity">
    <reaction evidence="1 5">
        <text>uridine(55) in tRNA = pseudouridine(55) in tRNA</text>
        <dbReference type="Rhea" id="RHEA:42532"/>
        <dbReference type="Rhea" id="RHEA-COMP:10101"/>
        <dbReference type="Rhea" id="RHEA-COMP:10102"/>
        <dbReference type="ChEBI" id="CHEBI:65314"/>
        <dbReference type="ChEBI" id="CHEBI:65315"/>
        <dbReference type="EC" id="5.4.99.25"/>
    </reaction>
</comment>
<dbReference type="GO" id="GO:0031119">
    <property type="term" value="P:tRNA pseudouridine synthesis"/>
    <property type="evidence" value="ECO:0007669"/>
    <property type="project" value="UniProtKB-UniRule"/>
</dbReference>
<dbReference type="EC" id="5.4.99.25" evidence="5"/>
<dbReference type="HAMAP" id="MF_01080">
    <property type="entry name" value="TruB_bact"/>
    <property type="match status" value="1"/>
</dbReference>
<feature type="active site" description="Nucleophile" evidence="5">
    <location>
        <position position="38"/>
    </location>
</feature>
<accession>A0A1E8F255</accession>
<dbReference type="AlphaFoldDB" id="A0A1E8F255"/>
<dbReference type="PANTHER" id="PTHR13767:SF2">
    <property type="entry name" value="PSEUDOURIDYLATE SYNTHASE TRUB1"/>
    <property type="match status" value="1"/>
</dbReference>
<dbReference type="SUPFAM" id="SSF55120">
    <property type="entry name" value="Pseudouridine synthase"/>
    <property type="match status" value="1"/>
</dbReference>
<dbReference type="Gene3D" id="3.30.2350.10">
    <property type="entry name" value="Pseudouridine synthase"/>
    <property type="match status" value="1"/>
</dbReference>
<dbReference type="GO" id="GO:0003723">
    <property type="term" value="F:RNA binding"/>
    <property type="evidence" value="ECO:0007669"/>
    <property type="project" value="InterPro"/>
</dbReference>
<dbReference type="PANTHER" id="PTHR13767">
    <property type="entry name" value="TRNA-PSEUDOURIDINE SYNTHASE"/>
    <property type="match status" value="1"/>
</dbReference>
<evidence type="ECO:0000256" key="3">
    <source>
        <dbReference type="ARBA" id="ARBA00022694"/>
    </source>
</evidence>
<gene>
    <name evidence="5 8" type="primary">truB</name>
    <name evidence="8" type="ORF">CLOACE_00800</name>
</gene>
<sequence>MDGVINVYKLVGMTSFDVVRKVRNISNTKKVGHTGTLDPEASGVLPICIGKATKIVDYIMNEDKIYKAKLKLGIVTDTYDKEGNIIENNEVNVSEEEINFVINDFIGNIKQIPPMYSAIKVKGKRLYDLARKGIEIERKPRDITIHYIKILNINIPYVDIEVFCSKGTYIRSLCYDIGKKLNCGASMWALERIKTGGFQVHNSIEIDKLDKTNILNYLIPIDEALYKYDKIYLDIKYKNLVLNGVVLKDYNVLKNLHKDKIYRVYLQDNSFIGLGKYSEYGFKIIKLLFRE</sequence>
<dbReference type="STRING" id="1121290.CLAOCE_00800"/>
<dbReference type="InterPro" id="IPR002501">
    <property type="entry name" value="PsdUridine_synth_N"/>
</dbReference>
<dbReference type="GO" id="GO:1990481">
    <property type="term" value="P:mRNA pseudouridine synthesis"/>
    <property type="evidence" value="ECO:0007669"/>
    <property type="project" value="TreeGrafter"/>
</dbReference>
<dbReference type="Pfam" id="PF16198">
    <property type="entry name" value="TruB_C_2"/>
    <property type="match status" value="1"/>
</dbReference>
<name>A0A1E8F255_9CLOT</name>
<feature type="domain" description="Pseudouridine synthase II N-terminal" evidence="6">
    <location>
        <begin position="23"/>
        <end position="170"/>
    </location>
</feature>
<protein>
    <recommendedName>
        <fullName evidence="5">tRNA pseudouridine synthase B</fullName>
        <ecNumber evidence="5">5.4.99.25</ecNumber>
    </recommendedName>
    <alternativeName>
        <fullName evidence="5">tRNA pseudouridine(55) synthase</fullName>
        <shortName evidence="5">Psi55 synthase</shortName>
    </alternativeName>
    <alternativeName>
        <fullName evidence="5">tRNA pseudouridylate synthase</fullName>
    </alternativeName>
    <alternativeName>
        <fullName evidence="5">tRNA-uridine isomerase</fullName>
    </alternativeName>
</protein>
<evidence type="ECO:0000256" key="4">
    <source>
        <dbReference type="ARBA" id="ARBA00023235"/>
    </source>
</evidence>
<reference evidence="8 9" key="1">
    <citation type="submission" date="2016-06" db="EMBL/GenBank/DDBJ databases">
        <title>Genome sequence of Clostridium acetireducens DSM 10703.</title>
        <authorList>
            <person name="Poehlein A."/>
            <person name="Fluechter S."/>
            <person name="Duerre P."/>
            <person name="Daniel R."/>
        </authorList>
    </citation>
    <scope>NUCLEOTIDE SEQUENCE [LARGE SCALE GENOMIC DNA]</scope>
    <source>
        <strain evidence="8 9">DSM 10703</strain>
    </source>
</reference>
<comment type="similarity">
    <text evidence="2 5">Belongs to the pseudouridine synthase TruB family. Type 1 subfamily.</text>
</comment>
<dbReference type="EMBL" id="LZFO01000001">
    <property type="protein sequence ID" value="OFI07732.1"/>
    <property type="molecule type" value="Genomic_DNA"/>
</dbReference>